<accession>A0A2M6K8K5</accession>
<protein>
    <submittedName>
        <fullName evidence="2">Uncharacterized protein</fullName>
    </submittedName>
</protein>
<name>A0A2M6K8K5_9BACT</name>
<feature type="transmembrane region" description="Helical" evidence="1">
    <location>
        <begin position="36"/>
        <end position="54"/>
    </location>
</feature>
<proteinExistence type="predicted"/>
<evidence type="ECO:0000313" key="3">
    <source>
        <dbReference type="Proteomes" id="UP000230869"/>
    </source>
</evidence>
<gene>
    <name evidence="2" type="ORF">COV49_03645</name>
</gene>
<dbReference type="AlphaFoldDB" id="A0A2M6K8K5"/>
<feature type="transmembrane region" description="Helical" evidence="1">
    <location>
        <begin position="6"/>
        <end position="24"/>
    </location>
</feature>
<sequence>MTWQTLIFSRIILSYILFPVFFKKAADLPFKIKQQFYIYSFSIFLALIYALYVGNLILSWVFLVVIIIGLANSLAFYFDLRA</sequence>
<dbReference type="Proteomes" id="UP000230869">
    <property type="component" value="Unassembled WGS sequence"/>
</dbReference>
<comment type="caution">
    <text evidence="2">The sequence shown here is derived from an EMBL/GenBank/DDBJ whole genome shotgun (WGS) entry which is preliminary data.</text>
</comment>
<keyword evidence="1" id="KW-0472">Membrane</keyword>
<keyword evidence="1" id="KW-1133">Transmembrane helix</keyword>
<feature type="transmembrane region" description="Helical" evidence="1">
    <location>
        <begin position="60"/>
        <end position="78"/>
    </location>
</feature>
<dbReference type="EMBL" id="PCWW01000063">
    <property type="protein sequence ID" value="PIR12971.1"/>
    <property type="molecule type" value="Genomic_DNA"/>
</dbReference>
<keyword evidence="1" id="KW-0812">Transmembrane</keyword>
<organism evidence="2 3">
    <name type="scientific">Candidatus Falkowbacteria bacterium CG11_big_fil_rev_8_21_14_0_20_39_10</name>
    <dbReference type="NCBI Taxonomy" id="1974570"/>
    <lineage>
        <taxon>Bacteria</taxon>
        <taxon>Candidatus Falkowiibacteriota</taxon>
    </lineage>
</organism>
<reference evidence="2 3" key="1">
    <citation type="submission" date="2017-09" db="EMBL/GenBank/DDBJ databases">
        <title>Depth-based differentiation of microbial function through sediment-hosted aquifers and enrichment of novel symbionts in the deep terrestrial subsurface.</title>
        <authorList>
            <person name="Probst A.J."/>
            <person name="Ladd B."/>
            <person name="Jarett J.K."/>
            <person name="Geller-Mcgrath D.E."/>
            <person name="Sieber C.M."/>
            <person name="Emerson J.B."/>
            <person name="Anantharaman K."/>
            <person name="Thomas B.C."/>
            <person name="Malmstrom R."/>
            <person name="Stieglmeier M."/>
            <person name="Klingl A."/>
            <person name="Woyke T."/>
            <person name="Ryan C.M."/>
            <person name="Banfield J.F."/>
        </authorList>
    </citation>
    <scope>NUCLEOTIDE SEQUENCE [LARGE SCALE GENOMIC DNA]</scope>
    <source>
        <strain evidence="2">CG11_big_fil_rev_8_21_14_0_20_39_10</strain>
    </source>
</reference>
<evidence type="ECO:0000313" key="2">
    <source>
        <dbReference type="EMBL" id="PIR12971.1"/>
    </source>
</evidence>
<feature type="non-terminal residue" evidence="2">
    <location>
        <position position="82"/>
    </location>
</feature>
<evidence type="ECO:0000256" key="1">
    <source>
        <dbReference type="SAM" id="Phobius"/>
    </source>
</evidence>